<reference evidence="2 3" key="1">
    <citation type="submission" date="2021-04" db="EMBL/GenBank/DDBJ databases">
        <authorList>
            <person name="Bliznina A."/>
        </authorList>
    </citation>
    <scope>NUCLEOTIDE SEQUENCE [LARGE SCALE GENOMIC DNA]</scope>
</reference>
<name>A0ABN7S6N7_OIKDI</name>
<feature type="region of interest" description="Disordered" evidence="1">
    <location>
        <begin position="27"/>
        <end position="71"/>
    </location>
</feature>
<sequence>MRLTYNLRRYHKIRKTPRPGLSKILADIEEDPASDKARSSQLNLRRRKSNISKSSAEAEIRRGSKKSMKNQKLDVRNLEHRSDFLTARGSTDAIDGSLLDQDPEHAEKKADSIFSSEEEVENEENVEEGGNLKEEAIHVNCICKQLHEDNLSLNKRLDELMLMMMEMKSGRQTAFGTNADSRANDRPINLDVLPDVSESRISAADTEM</sequence>
<dbReference type="EMBL" id="OU015568">
    <property type="protein sequence ID" value="CAG5091533.1"/>
    <property type="molecule type" value="Genomic_DNA"/>
</dbReference>
<protein>
    <submittedName>
        <fullName evidence="2">Oidioi.mRNA.OKI2018_I69.PAR.g13108.t1.cds</fullName>
    </submittedName>
</protein>
<evidence type="ECO:0000256" key="1">
    <source>
        <dbReference type="SAM" id="MobiDB-lite"/>
    </source>
</evidence>
<evidence type="ECO:0000313" key="3">
    <source>
        <dbReference type="Proteomes" id="UP001158576"/>
    </source>
</evidence>
<gene>
    <name evidence="2" type="ORF">OKIOD_LOCUS4666</name>
</gene>
<proteinExistence type="predicted"/>
<accession>A0ABN7S6N7</accession>
<evidence type="ECO:0000313" key="2">
    <source>
        <dbReference type="EMBL" id="CAG5091533.1"/>
    </source>
</evidence>
<organism evidence="2 3">
    <name type="scientific">Oikopleura dioica</name>
    <name type="common">Tunicate</name>
    <dbReference type="NCBI Taxonomy" id="34765"/>
    <lineage>
        <taxon>Eukaryota</taxon>
        <taxon>Metazoa</taxon>
        <taxon>Chordata</taxon>
        <taxon>Tunicata</taxon>
        <taxon>Appendicularia</taxon>
        <taxon>Copelata</taxon>
        <taxon>Oikopleuridae</taxon>
        <taxon>Oikopleura</taxon>
    </lineage>
</organism>
<dbReference type="Proteomes" id="UP001158576">
    <property type="component" value="Chromosome PAR"/>
</dbReference>
<keyword evidence="3" id="KW-1185">Reference proteome</keyword>